<comment type="caution">
    <text evidence="1">The sequence shown here is derived from an EMBL/GenBank/DDBJ whole genome shotgun (WGS) entry which is preliminary data.</text>
</comment>
<name>A0A444W3E1_9FLAO</name>
<dbReference type="EMBL" id="JUIW01000014">
    <property type="protein sequence ID" value="RYJ40415.1"/>
    <property type="molecule type" value="Genomic_DNA"/>
</dbReference>
<dbReference type="AlphaFoldDB" id="A0A444W3E1"/>
<evidence type="ECO:0000313" key="1">
    <source>
        <dbReference type="EMBL" id="RYJ40415.1"/>
    </source>
</evidence>
<keyword evidence="2" id="KW-1185">Reference proteome</keyword>
<reference evidence="1 2" key="1">
    <citation type="submission" date="2014-12" db="EMBL/GenBank/DDBJ databases">
        <title>Genome sequence of Flavobacterium beibuense RSKm HC5.</title>
        <authorList>
            <person name="Kim J.F."/>
            <person name="Song J.Y."/>
            <person name="Kwak M.-J."/>
            <person name="Lee S.-W."/>
        </authorList>
    </citation>
    <scope>NUCLEOTIDE SEQUENCE [LARGE SCALE GENOMIC DNA]</scope>
    <source>
        <strain evidence="1 2">RSKm HC5</strain>
    </source>
</reference>
<evidence type="ECO:0000313" key="2">
    <source>
        <dbReference type="Proteomes" id="UP000289775"/>
    </source>
</evidence>
<dbReference type="Proteomes" id="UP000289775">
    <property type="component" value="Unassembled WGS sequence"/>
</dbReference>
<sequence length="43" mass="5080">MGNTILIFENVNKNLKFNHPLPHETIKKYSSKIQTYICYLLVI</sequence>
<protein>
    <submittedName>
        <fullName evidence="1">Uncharacterized protein</fullName>
    </submittedName>
</protein>
<organism evidence="1 2">
    <name type="scientific">Flavobacterium beibuense</name>
    <dbReference type="NCBI Taxonomy" id="657326"/>
    <lineage>
        <taxon>Bacteria</taxon>
        <taxon>Pseudomonadati</taxon>
        <taxon>Bacteroidota</taxon>
        <taxon>Flavobacteriia</taxon>
        <taxon>Flavobacteriales</taxon>
        <taxon>Flavobacteriaceae</taxon>
        <taxon>Flavobacterium</taxon>
    </lineage>
</organism>
<accession>A0A444W3E1</accession>
<proteinExistence type="predicted"/>
<gene>
    <name evidence="1" type="ORF">NU09_3403</name>
</gene>